<dbReference type="OrthoDB" id="10406187at2759"/>
<evidence type="ECO:0000313" key="3">
    <source>
        <dbReference type="Proteomes" id="UP000649617"/>
    </source>
</evidence>
<gene>
    <name evidence="2" type="ORF">SPIL2461_LOCUS2767</name>
</gene>
<proteinExistence type="predicted"/>
<sequence>INTGSYLGLMFKVRESTSYGTLSRLLEVLASASMGALLLVAYLHNRLVWSIQHKFVNALVIVASMRNFTRQGKPSIAFDSVSFEQLKFPGAFPLPSNFIAIALQDALVEAEVVDASAEGDDVGDSRPRPRKKKPKLEFMLRTADPEELINAQNCLKGCTERLRGATPTLPSAKSMEPLCQRETE</sequence>
<feature type="region of interest" description="Disordered" evidence="1">
    <location>
        <begin position="164"/>
        <end position="184"/>
    </location>
</feature>
<dbReference type="Proteomes" id="UP000649617">
    <property type="component" value="Unassembled WGS sequence"/>
</dbReference>
<keyword evidence="3" id="KW-1185">Reference proteome</keyword>
<comment type="caution">
    <text evidence="2">The sequence shown here is derived from an EMBL/GenBank/DDBJ whole genome shotgun (WGS) entry which is preliminary data.</text>
</comment>
<feature type="non-terminal residue" evidence="2">
    <location>
        <position position="184"/>
    </location>
</feature>
<name>A0A812K191_SYMPI</name>
<dbReference type="AlphaFoldDB" id="A0A812K191"/>
<reference evidence="2" key="1">
    <citation type="submission" date="2021-02" db="EMBL/GenBank/DDBJ databases">
        <authorList>
            <person name="Dougan E. K."/>
            <person name="Rhodes N."/>
            <person name="Thang M."/>
            <person name="Chan C."/>
        </authorList>
    </citation>
    <scope>NUCLEOTIDE SEQUENCE</scope>
</reference>
<dbReference type="EMBL" id="CAJNIZ010003103">
    <property type="protein sequence ID" value="CAE7218617.1"/>
    <property type="molecule type" value="Genomic_DNA"/>
</dbReference>
<organism evidence="2 3">
    <name type="scientific">Symbiodinium pilosum</name>
    <name type="common">Dinoflagellate</name>
    <dbReference type="NCBI Taxonomy" id="2952"/>
    <lineage>
        <taxon>Eukaryota</taxon>
        <taxon>Sar</taxon>
        <taxon>Alveolata</taxon>
        <taxon>Dinophyceae</taxon>
        <taxon>Suessiales</taxon>
        <taxon>Symbiodiniaceae</taxon>
        <taxon>Symbiodinium</taxon>
    </lineage>
</organism>
<protein>
    <submittedName>
        <fullName evidence="2">Uncharacterized protein</fullName>
    </submittedName>
</protein>
<accession>A0A812K191</accession>
<evidence type="ECO:0000256" key="1">
    <source>
        <dbReference type="SAM" id="MobiDB-lite"/>
    </source>
</evidence>
<evidence type="ECO:0000313" key="2">
    <source>
        <dbReference type="EMBL" id="CAE7218617.1"/>
    </source>
</evidence>